<dbReference type="PANTHER" id="PTHR11839">
    <property type="entry name" value="UDP/ADP-SUGAR PYROPHOSPHATASE"/>
    <property type="match status" value="1"/>
</dbReference>
<dbReference type="GO" id="GO:0006753">
    <property type="term" value="P:nucleoside phosphate metabolic process"/>
    <property type="evidence" value="ECO:0007669"/>
    <property type="project" value="TreeGrafter"/>
</dbReference>
<comment type="cofactor">
    <cofactor evidence="1">
        <name>Mg(2+)</name>
        <dbReference type="ChEBI" id="CHEBI:18420"/>
    </cofactor>
</comment>
<dbReference type="PROSITE" id="PS00893">
    <property type="entry name" value="NUDIX_BOX"/>
    <property type="match status" value="1"/>
</dbReference>
<dbReference type="eggNOG" id="COG0494">
    <property type="taxonomic scope" value="Bacteria"/>
</dbReference>
<dbReference type="RefSeq" id="WP_009143338.1">
    <property type="nucleotide sequence ID" value="NZ_GL830989.1"/>
</dbReference>
<dbReference type="AlphaFoldDB" id="E8LKA0"/>
<dbReference type="Pfam" id="PF00293">
    <property type="entry name" value="NUDIX"/>
    <property type="match status" value="1"/>
</dbReference>
<evidence type="ECO:0000256" key="1">
    <source>
        <dbReference type="ARBA" id="ARBA00001946"/>
    </source>
</evidence>
<dbReference type="Proteomes" id="UP000018458">
    <property type="component" value="Unassembled WGS sequence"/>
</dbReference>
<dbReference type="GO" id="GO:0005829">
    <property type="term" value="C:cytosol"/>
    <property type="evidence" value="ECO:0007669"/>
    <property type="project" value="TreeGrafter"/>
</dbReference>
<keyword evidence="2 3" id="KW-0378">Hydrolase</keyword>
<keyword evidence="6" id="KW-1185">Reference proteome</keyword>
<dbReference type="SUPFAM" id="SSF55811">
    <property type="entry name" value="Nudix"/>
    <property type="match status" value="1"/>
</dbReference>
<dbReference type="NCBIfam" id="NF008736">
    <property type="entry name" value="PRK11762.1"/>
    <property type="match status" value="1"/>
</dbReference>
<organism evidence="5 6">
    <name type="scientific">Succinatimonas hippei (strain DSM 22608 / JCM 16073 / KCTC 15190 / YIT 12066)</name>
    <dbReference type="NCBI Taxonomy" id="762983"/>
    <lineage>
        <taxon>Bacteria</taxon>
        <taxon>Pseudomonadati</taxon>
        <taxon>Pseudomonadota</taxon>
        <taxon>Gammaproteobacteria</taxon>
        <taxon>Aeromonadales</taxon>
        <taxon>Succinivibrionaceae</taxon>
        <taxon>Succinatimonas</taxon>
    </lineage>
</organism>
<protein>
    <submittedName>
        <fullName evidence="5">Hydrolase, NUDIX family</fullName>
    </submittedName>
</protein>
<dbReference type="GO" id="GO:0019693">
    <property type="term" value="P:ribose phosphate metabolic process"/>
    <property type="evidence" value="ECO:0007669"/>
    <property type="project" value="TreeGrafter"/>
</dbReference>
<dbReference type="HOGENOM" id="CLU_062658_4_0_6"/>
<evidence type="ECO:0000256" key="2">
    <source>
        <dbReference type="ARBA" id="ARBA00022801"/>
    </source>
</evidence>
<dbReference type="InterPro" id="IPR015797">
    <property type="entry name" value="NUDIX_hydrolase-like_dom_sf"/>
</dbReference>
<dbReference type="InterPro" id="IPR000086">
    <property type="entry name" value="NUDIX_hydrolase_dom"/>
</dbReference>
<dbReference type="GO" id="GO:0019144">
    <property type="term" value="F:ADP-sugar diphosphatase activity"/>
    <property type="evidence" value="ECO:0007669"/>
    <property type="project" value="TreeGrafter"/>
</dbReference>
<dbReference type="PRINTS" id="PR00502">
    <property type="entry name" value="NUDIXFAMILY"/>
</dbReference>
<dbReference type="EMBL" id="AEVO01000052">
    <property type="protein sequence ID" value="EFY07097.1"/>
    <property type="molecule type" value="Genomic_DNA"/>
</dbReference>
<evidence type="ECO:0000259" key="4">
    <source>
        <dbReference type="PROSITE" id="PS51462"/>
    </source>
</evidence>
<dbReference type="Gene3D" id="3.90.79.10">
    <property type="entry name" value="Nucleoside Triphosphate Pyrophosphohydrolase"/>
    <property type="match status" value="1"/>
</dbReference>
<dbReference type="InterPro" id="IPR020476">
    <property type="entry name" value="Nudix_hydrolase"/>
</dbReference>
<dbReference type="STRING" id="762983.HMPREF9444_01137"/>
<name>E8LKA0_SUCHY</name>
<comment type="caution">
    <text evidence="5">The sequence shown here is derived from an EMBL/GenBank/DDBJ whole genome shotgun (WGS) entry which is preliminary data.</text>
</comment>
<feature type="domain" description="Nudix hydrolase" evidence="4">
    <location>
        <begin position="47"/>
        <end position="178"/>
    </location>
</feature>
<sequence length="188" mass="20772">MNLSALKKNPPQILGRRKHKVSRIFTVEELDLQFSNGTKTVYEKICGGSGAVMCIPFDGTHFLLSSEYACGLEGYSLGFVKGKIDKGETPEEAAVRELEEEIGFGAKRLTRLRRTMTVAPGMLELKMHVFLCRDLYPCKLTGDEPEPIDIIKVSIEEAKNLLFDVDSPLMEARSIGALALSLHEIGAI</sequence>
<dbReference type="InterPro" id="IPR020084">
    <property type="entry name" value="NUDIX_hydrolase_CS"/>
</dbReference>
<proteinExistence type="inferred from homology"/>
<reference evidence="5 6" key="1">
    <citation type="submission" date="2011-01" db="EMBL/GenBank/DDBJ databases">
        <authorList>
            <person name="Weinstock G."/>
            <person name="Sodergren E."/>
            <person name="Clifton S."/>
            <person name="Fulton L."/>
            <person name="Fulton B."/>
            <person name="Courtney L."/>
            <person name="Fronick C."/>
            <person name="Harrison M."/>
            <person name="Strong C."/>
            <person name="Farmer C."/>
            <person name="Delahaunty K."/>
            <person name="Markovic C."/>
            <person name="Hall O."/>
            <person name="Minx P."/>
            <person name="Tomlinson C."/>
            <person name="Mitreva M."/>
            <person name="Hou S."/>
            <person name="Chen J."/>
            <person name="Wollam A."/>
            <person name="Pepin K.H."/>
            <person name="Johnson M."/>
            <person name="Bhonagiri V."/>
            <person name="Zhang X."/>
            <person name="Suruliraj S."/>
            <person name="Warren W."/>
            <person name="Chinwalla A."/>
            <person name="Mardis E.R."/>
            <person name="Wilson R.K."/>
        </authorList>
    </citation>
    <scope>NUCLEOTIDE SEQUENCE [LARGE SCALE GENOMIC DNA]</scope>
    <source>
        <strain evidence="6">DSM 22608 / JCM 16073 / KCTC 15190 / YIT 12066</strain>
    </source>
</reference>
<dbReference type="OrthoDB" id="9806150at2"/>
<accession>E8LKA0</accession>
<comment type="similarity">
    <text evidence="3">Belongs to the Nudix hydrolase family.</text>
</comment>
<gene>
    <name evidence="5" type="ORF">HMPREF9444_01137</name>
</gene>
<evidence type="ECO:0000313" key="6">
    <source>
        <dbReference type="Proteomes" id="UP000018458"/>
    </source>
</evidence>
<dbReference type="PANTHER" id="PTHR11839:SF12">
    <property type="entry name" value="ADP COMPOUNDS HYDROLASE NUDE"/>
    <property type="match status" value="1"/>
</dbReference>
<evidence type="ECO:0000313" key="5">
    <source>
        <dbReference type="EMBL" id="EFY07097.1"/>
    </source>
</evidence>
<evidence type="ECO:0000256" key="3">
    <source>
        <dbReference type="RuleBase" id="RU003476"/>
    </source>
</evidence>
<dbReference type="PROSITE" id="PS51462">
    <property type="entry name" value="NUDIX"/>
    <property type="match status" value="1"/>
</dbReference>